<protein>
    <submittedName>
        <fullName evidence="5">NAD-dependent epimerase/dehydratase family protein</fullName>
    </submittedName>
</protein>
<organism evidence="5 6">
    <name type="scientific">Eiseniibacteriota bacterium</name>
    <dbReference type="NCBI Taxonomy" id="2212470"/>
    <lineage>
        <taxon>Bacteria</taxon>
        <taxon>Candidatus Eiseniibacteriota</taxon>
    </lineage>
</organism>
<dbReference type="Gene3D" id="3.40.50.720">
    <property type="entry name" value="NAD(P)-binding Rossmann-like Domain"/>
    <property type="match status" value="1"/>
</dbReference>
<dbReference type="PANTHER" id="PTHR42748:SF7">
    <property type="entry name" value="NMRA LIKE REDOX SENSOR 1-RELATED"/>
    <property type="match status" value="1"/>
</dbReference>
<evidence type="ECO:0000256" key="3">
    <source>
        <dbReference type="SAM" id="MobiDB-lite"/>
    </source>
</evidence>
<evidence type="ECO:0000313" key="6">
    <source>
        <dbReference type="Proteomes" id="UP000317716"/>
    </source>
</evidence>
<comment type="similarity">
    <text evidence="1">Belongs to the NmrA-type oxidoreductase family.</text>
</comment>
<dbReference type="SUPFAM" id="SSF51735">
    <property type="entry name" value="NAD(P)-binding Rossmann-fold domains"/>
    <property type="match status" value="1"/>
</dbReference>
<feature type="domain" description="NmrA-like" evidence="4">
    <location>
        <begin position="5"/>
        <end position="79"/>
    </location>
</feature>
<evidence type="ECO:0000256" key="1">
    <source>
        <dbReference type="ARBA" id="ARBA00006328"/>
    </source>
</evidence>
<dbReference type="PANTHER" id="PTHR42748">
    <property type="entry name" value="NITROGEN METABOLITE REPRESSION PROTEIN NMRA FAMILY MEMBER"/>
    <property type="match status" value="1"/>
</dbReference>
<evidence type="ECO:0000256" key="2">
    <source>
        <dbReference type="ARBA" id="ARBA00022857"/>
    </source>
</evidence>
<gene>
    <name evidence="5" type="ORF">E6K72_13795</name>
</gene>
<dbReference type="InterPro" id="IPR036291">
    <property type="entry name" value="NAD(P)-bd_dom_sf"/>
</dbReference>
<feature type="compositionally biased region" description="Low complexity" evidence="3">
    <location>
        <begin position="90"/>
        <end position="107"/>
    </location>
</feature>
<keyword evidence="2" id="KW-0521">NADP</keyword>
<comment type="caution">
    <text evidence="5">The sequence shown here is derived from an EMBL/GenBank/DDBJ whole genome shotgun (WGS) entry which is preliminary data.</text>
</comment>
<evidence type="ECO:0000313" key="5">
    <source>
        <dbReference type="EMBL" id="TMQ47661.1"/>
    </source>
</evidence>
<evidence type="ECO:0000259" key="4">
    <source>
        <dbReference type="Pfam" id="PF05368"/>
    </source>
</evidence>
<dbReference type="InterPro" id="IPR008030">
    <property type="entry name" value="NmrA-like"/>
</dbReference>
<dbReference type="EMBL" id="VBOS01000519">
    <property type="protein sequence ID" value="TMQ47661.1"/>
    <property type="molecule type" value="Genomic_DNA"/>
</dbReference>
<accession>A0A538S8H0</accession>
<dbReference type="Pfam" id="PF05368">
    <property type="entry name" value="NmrA"/>
    <property type="match status" value="1"/>
</dbReference>
<dbReference type="InterPro" id="IPR051164">
    <property type="entry name" value="NmrA-like_oxidored"/>
</dbReference>
<feature type="region of interest" description="Disordered" evidence="3">
    <location>
        <begin position="85"/>
        <end position="107"/>
    </location>
</feature>
<proteinExistence type="inferred from homology"/>
<name>A0A538S8H0_UNCEI</name>
<dbReference type="AlphaFoldDB" id="A0A538S8H0"/>
<reference evidence="5 6" key="1">
    <citation type="journal article" date="2019" name="Nat. Microbiol.">
        <title>Mediterranean grassland soil C-N compound turnover is dependent on rainfall and depth, and is mediated by genomically divergent microorganisms.</title>
        <authorList>
            <person name="Diamond S."/>
            <person name="Andeer P.F."/>
            <person name="Li Z."/>
            <person name="Crits-Christoph A."/>
            <person name="Burstein D."/>
            <person name="Anantharaman K."/>
            <person name="Lane K.R."/>
            <person name="Thomas B.C."/>
            <person name="Pan C."/>
            <person name="Northen T.R."/>
            <person name="Banfield J.F."/>
        </authorList>
    </citation>
    <scope>NUCLEOTIDE SEQUENCE [LARGE SCALE GENOMIC DNA]</scope>
    <source>
        <strain evidence="5">WS_2</strain>
    </source>
</reference>
<dbReference type="Proteomes" id="UP000317716">
    <property type="component" value="Unassembled WGS sequence"/>
</dbReference>
<sequence length="107" mass="11158">MKTGKDLILVTGATGRQGGAIARELLAKGHKVRAMTRRPDSTPARELAWQGADVRAGDLDEAASLERAVAGAWGVFAMRSCAPCSSWTTGSRPGSCRPSSRGSSRSA</sequence>